<organism evidence="2 3">
    <name type="scientific">Ancylobacter novellus</name>
    <name type="common">Thiobacillus novellus</name>
    <dbReference type="NCBI Taxonomy" id="921"/>
    <lineage>
        <taxon>Bacteria</taxon>
        <taxon>Pseudomonadati</taxon>
        <taxon>Pseudomonadota</taxon>
        <taxon>Alphaproteobacteria</taxon>
        <taxon>Hyphomicrobiales</taxon>
        <taxon>Xanthobacteraceae</taxon>
        <taxon>Ancylobacter</taxon>
    </lineage>
</organism>
<accession>A0A2W5KJK4</accession>
<gene>
    <name evidence="2" type="ORF">DI565_07995</name>
</gene>
<feature type="chain" id="PRO_5016017055" evidence="1">
    <location>
        <begin position="23"/>
        <end position="226"/>
    </location>
</feature>
<dbReference type="AlphaFoldDB" id="A0A2W5KJK4"/>
<dbReference type="SUPFAM" id="SSF64288">
    <property type="entry name" value="Chorismate lyase-like"/>
    <property type="match status" value="1"/>
</dbReference>
<feature type="signal peptide" evidence="1">
    <location>
        <begin position="1"/>
        <end position="22"/>
    </location>
</feature>
<sequence length="226" mass="24649">MRRRAALAAVALLLGGANGALARSAWPDTPVARLEAFAVIQSLNAELLSRPSATLTLESWCSAHRMADPARVVADRVRDVAKPATEDVRSRLGVDEAEPVVYRRVRLRCGDHVLSEADNWYVPARLTPEMNRALETTDAPFGRVVQPLRFVRRTLSAETPWDVLPRGWDTGDAAIPKASDVPLEAPTVVLKHTAILTLPDGTPFSLVIETYTGSVIAFPRPQVDAE</sequence>
<protein>
    <submittedName>
        <fullName evidence="2">Uncharacterized protein</fullName>
    </submittedName>
</protein>
<reference evidence="2 3" key="1">
    <citation type="submission" date="2017-08" db="EMBL/GenBank/DDBJ databases">
        <title>Infants hospitalized years apart are colonized by the same room-sourced microbial strains.</title>
        <authorList>
            <person name="Brooks B."/>
            <person name="Olm M.R."/>
            <person name="Firek B.A."/>
            <person name="Baker R."/>
            <person name="Thomas B.C."/>
            <person name="Morowitz M.J."/>
            <person name="Banfield J.F."/>
        </authorList>
    </citation>
    <scope>NUCLEOTIDE SEQUENCE [LARGE SCALE GENOMIC DNA]</scope>
    <source>
        <strain evidence="2">S2_005_003_R2_43</strain>
    </source>
</reference>
<dbReference type="Proteomes" id="UP000249577">
    <property type="component" value="Unassembled WGS sequence"/>
</dbReference>
<name>A0A2W5KJK4_ANCNO</name>
<evidence type="ECO:0000256" key="1">
    <source>
        <dbReference type="SAM" id="SignalP"/>
    </source>
</evidence>
<proteinExistence type="predicted"/>
<dbReference type="EMBL" id="QFPN01000004">
    <property type="protein sequence ID" value="PZQ16219.1"/>
    <property type="molecule type" value="Genomic_DNA"/>
</dbReference>
<keyword evidence="1" id="KW-0732">Signal</keyword>
<comment type="caution">
    <text evidence="2">The sequence shown here is derived from an EMBL/GenBank/DDBJ whole genome shotgun (WGS) entry which is preliminary data.</text>
</comment>
<evidence type="ECO:0000313" key="3">
    <source>
        <dbReference type="Proteomes" id="UP000249577"/>
    </source>
</evidence>
<dbReference type="InterPro" id="IPR028978">
    <property type="entry name" value="Chorismate_lyase_/UTRA_dom_sf"/>
</dbReference>
<dbReference type="Gene3D" id="3.40.1410.10">
    <property type="entry name" value="Chorismate lyase-like"/>
    <property type="match status" value="1"/>
</dbReference>
<evidence type="ECO:0000313" key="2">
    <source>
        <dbReference type="EMBL" id="PZQ16219.1"/>
    </source>
</evidence>